<name>A0A1I5AXS5_9HYPH</name>
<dbReference type="STRING" id="655353.SAMN04488056_101648"/>
<dbReference type="InterPro" id="IPR000182">
    <property type="entry name" value="GNAT_dom"/>
</dbReference>
<protein>
    <submittedName>
        <fullName evidence="5">Phosphinothricin acetyltransferase</fullName>
    </submittedName>
</protein>
<keyword evidence="2" id="KW-0012">Acyltransferase</keyword>
<dbReference type="CDD" id="cd04301">
    <property type="entry name" value="NAT_SF"/>
    <property type="match status" value="1"/>
</dbReference>
<sequence>MTSISPSPNSPSTSASTNLTLRPIGPNDAAAILQIYQEGIDTGNATFTAQAPDWTGWDQGHLQSCRIAALLSGEIVGWAALSAYSSRDVYRGVAELSIYITSSAKGQHVGSQLMGRLVEASEQEGFWTLQAGIFTDNAASIRLHEKFGFRCVGVREKIAKMSNGPQKGCWRDVALYERRSSTIGQ</sequence>
<dbReference type="AlphaFoldDB" id="A0A1I5AXS5"/>
<keyword evidence="1 5" id="KW-0808">Transferase</keyword>
<dbReference type="RefSeq" id="WP_090068988.1">
    <property type="nucleotide sequence ID" value="NZ_FOVR01000001.1"/>
</dbReference>
<organism evidence="5 6">
    <name type="scientific">Cohaesibacter marisflavi</name>
    <dbReference type="NCBI Taxonomy" id="655353"/>
    <lineage>
        <taxon>Bacteria</taxon>
        <taxon>Pseudomonadati</taxon>
        <taxon>Pseudomonadota</taxon>
        <taxon>Alphaproteobacteria</taxon>
        <taxon>Hyphomicrobiales</taxon>
        <taxon>Cohaesibacteraceae</taxon>
    </lineage>
</organism>
<keyword evidence="6" id="KW-1185">Reference proteome</keyword>
<feature type="compositionally biased region" description="Low complexity" evidence="3">
    <location>
        <begin position="1"/>
        <end position="17"/>
    </location>
</feature>
<dbReference type="SUPFAM" id="SSF55729">
    <property type="entry name" value="Acyl-CoA N-acyltransferases (Nat)"/>
    <property type="match status" value="1"/>
</dbReference>
<evidence type="ECO:0000313" key="6">
    <source>
        <dbReference type="Proteomes" id="UP000199236"/>
    </source>
</evidence>
<dbReference type="PANTHER" id="PTHR43072:SF23">
    <property type="entry name" value="UPF0039 PROTEIN C11D3.02C"/>
    <property type="match status" value="1"/>
</dbReference>
<proteinExistence type="predicted"/>
<gene>
    <name evidence="5" type="ORF">SAMN04488056_101648</name>
</gene>
<dbReference type="PANTHER" id="PTHR43072">
    <property type="entry name" value="N-ACETYLTRANSFERASE"/>
    <property type="match status" value="1"/>
</dbReference>
<feature type="region of interest" description="Disordered" evidence="3">
    <location>
        <begin position="1"/>
        <end position="20"/>
    </location>
</feature>
<dbReference type="InterPro" id="IPR016181">
    <property type="entry name" value="Acyl_CoA_acyltransferase"/>
</dbReference>
<evidence type="ECO:0000313" key="5">
    <source>
        <dbReference type="EMBL" id="SFN67255.1"/>
    </source>
</evidence>
<dbReference type="PROSITE" id="PS51186">
    <property type="entry name" value="GNAT"/>
    <property type="match status" value="1"/>
</dbReference>
<reference evidence="5 6" key="1">
    <citation type="submission" date="2016-10" db="EMBL/GenBank/DDBJ databases">
        <authorList>
            <person name="de Groot N.N."/>
        </authorList>
    </citation>
    <scope>NUCLEOTIDE SEQUENCE [LARGE SCALE GENOMIC DNA]</scope>
    <source>
        <strain evidence="5 6">CGMCC 1.9157</strain>
    </source>
</reference>
<evidence type="ECO:0000259" key="4">
    <source>
        <dbReference type="PROSITE" id="PS51186"/>
    </source>
</evidence>
<accession>A0A1I5AXS5</accession>
<dbReference type="Gene3D" id="3.40.630.30">
    <property type="match status" value="1"/>
</dbReference>
<evidence type="ECO:0000256" key="3">
    <source>
        <dbReference type="SAM" id="MobiDB-lite"/>
    </source>
</evidence>
<feature type="domain" description="N-acetyltransferase" evidence="4">
    <location>
        <begin position="19"/>
        <end position="182"/>
    </location>
</feature>
<dbReference type="Pfam" id="PF00583">
    <property type="entry name" value="Acetyltransf_1"/>
    <property type="match status" value="1"/>
</dbReference>
<evidence type="ECO:0000256" key="1">
    <source>
        <dbReference type="ARBA" id="ARBA00022679"/>
    </source>
</evidence>
<dbReference type="OrthoDB" id="5459937at2"/>
<dbReference type="EMBL" id="FOVR01000001">
    <property type="protein sequence ID" value="SFN67255.1"/>
    <property type="molecule type" value="Genomic_DNA"/>
</dbReference>
<dbReference type="GO" id="GO:0016747">
    <property type="term" value="F:acyltransferase activity, transferring groups other than amino-acyl groups"/>
    <property type="evidence" value="ECO:0007669"/>
    <property type="project" value="InterPro"/>
</dbReference>
<evidence type="ECO:0000256" key="2">
    <source>
        <dbReference type="ARBA" id="ARBA00023315"/>
    </source>
</evidence>
<dbReference type="Proteomes" id="UP000199236">
    <property type="component" value="Unassembled WGS sequence"/>
</dbReference>